<evidence type="ECO:0000256" key="3">
    <source>
        <dbReference type="SAM" id="MobiDB-lite"/>
    </source>
</evidence>
<dbReference type="Gene3D" id="3.10.110.10">
    <property type="entry name" value="Ubiquitin Conjugating Enzyme"/>
    <property type="match status" value="2"/>
</dbReference>
<dbReference type="PANTHER" id="PTHR46116">
    <property type="entry name" value="(E3-INDEPENDENT) E2 UBIQUITIN-CONJUGATING ENZYME"/>
    <property type="match status" value="1"/>
</dbReference>
<dbReference type="CDD" id="cd23802">
    <property type="entry name" value="UBCc_UBE2Q"/>
    <property type="match status" value="1"/>
</dbReference>
<evidence type="ECO:0000256" key="2">
    <source>
        <dbReference type="ARBA" id="ARBA00022786"/>
    </source>
</evidence>
<reference evidence="5 6" key="1">
    <citation type="journal article" date="2024" name="Nat. Commun.">
        <title>Phylogenomics reveals the evolutionary origins of lichenization in chlorophyte algae.</title>
        <authorList>
            <person name="Puginier C."/>
            <person name="Libourel C."/>
            <person name="Otte J."/>
            <person name="Skaloud P."/>
            <person name="Haon M."/>
            <person name="Grisel S."/>
            <person name="Petersen M."/>
            <person name="Berrin J.G."/>
            <person name="Delaux P.M."/>
            <person name="Dal Grande F."/>
            <person name="Keller J."/>
        </authorList>
    </citation>
    <scope>NUCLEOTIDE SEQUENCE [LARGE SCALE GENOMIC DNA]</scope>
    <source>
        <strain evidence="5 6">SAG 216-7</strain>
    </source>
</reference>
<dbReference type="PANTHER" id="PTHR46116:SF39">
    <property type="entry name" value="BACULOVIRAL IAP REPEAT-CONTAINING PROTEIN 6"/>
    <property type="match status" value="1"/>
</dbReference>
<feature type="compositionally biased region" description="Low complexity" evidence="3">
    <location>
        <begin position="668"/>
        <end position="694"/>
    </location>
</feature>
<dbReference type="InterPro" id="IPR000608">
    <property type="entry name" value="UBC"/>
</dbReference>
<keyword evidence="2" id="KW-0833">Ubl conjugation pathway</keyword>
<keyword evidence="1" id="KW-0808">Transferase</keyword>
<feature type="domain" description="UBC core" evidence="4">
    <location>
        <begin position="740"/>
        <end position="907"/>
    </location>
</feature>
<accession>A0ABR2YIN9</accession>
<dbReference type="EMBL" id="JALJOT010000010">
    <property type="protein sequence ID" value="KAK9906352.1"/>
    <property type="molecule type" value="Genomic_DNA"/>
</dbReference>
<name>A0ABR2YIN9_9CHLO</name>
<dbReference type="CDD" id="cd23810">
    <property type="entry name" value="UBCc_BIRC6"/>
    <property type="match status" value="1"/>
</dbReference>
<dbReference type="PROSITE" id="PS50127">
    <property type="entry name" value="UBC_2"/>
    <property type="match status" value="1"/>
</dbReference>
<gene>
    <name evidence="5" type="ORF">WJX75_000438</name>
</gene>
<evidence type="ECO:0000313" key="5">
    <source>
        <dbReference type="EMBL" id="KAK9906352.1"/>
    </source>
</evidence>
<evidence type="ECO:0000256" key="1">
    <source>
        <dbReference type="ARBA" id="ARBA00022679"/>
    </source>
</evidence>
<dbReference type="Proteomes" id="UP001491310">
    <property type="component" value="Unassembled WGS sequence"/>
</dbReference>
<proteinExistence type="predicted"/>
<dbReference type="Pfam" id="PF00179">
    <property type="entry name" value="UQ_con"/>
    <property type="match status" value="1"/>
</dbReference>
<organism evidence="5 6">
    <name type="scientific">Coccomyxa subellipsoidea</name>
    <dbReference type="NCBI Taxonomy" id="248742"/>
    <lineage>
        <taxon>Eukaryota</taxon>
        <taxon>Viridiplantae</taxon>
        <taxon>Chlorophyta</taxon>
        <taxon>core chlorophytes</taxon>
        <taxon>Trebouxiophyceae</taxon>
        <taxon>Trebouxiophyceae incertae sedis</taxon>
        <taxon>Coccomyxaceae</taxon>
        <taxon>Coccomyxa</taxon>
    </lineage>
</organism>
<feature type="compositionally biased region" description="Acidic residues" evidence="3">
    <location>
        <begin position="119"/>
        <end position="132"/>
    </location>
</feature>
<dbReference type="SMART" id="SM00212">
    <property type="entry name" value="UBCc"/>
    <property type="match status" value="1"/>
</dbReference>
<comment type="caution">
    <text evidence="5">The sequence shown here is derived from an EMBL/GenBank/DDBJ whole genome shotgun (WGS) entry which is preliminary data.</text>
</comment>
<feature type="region of interest" description="Disordered" evidence="3">
    <location>
        <begin position="668"/>
        <end position="699"/>
    </location>
</feature>
<evidence type="ECO:0000259" key="4">
    <source>
        <dbReference type="PROSITE" id="PS50127"/>
    </source>
</evidence>
<evidence type="ECO:0000313" key="6">
    <source>
        <dbReference type="Proteomes" id="UP001491310"/>
    </source>
</evidence>
<sequence length="969" mass="105232">MAKALAADAKYISDKIAQAQPLQLQSITKDDATIQLHFKETKPIQVVYFQQESYPNSPAMLMCSEDDELSGSLQSLNDQFEEYALLSDVLKAVCSTLGYGTDEALVEDIAASLAEEDVDELGEDTGSDDDDQGNSWGMGENDNEELVREVLQKTSRWKRLEDERVAEEEQRKLRAQEAAAGSLGSAGRAQKLSYLENIAQRNQIFNMNEAFQMLSKELSEMMQSLDLPWTLDAVQDDAYQWEVVFSTFAESSPLAQGLKELERLQGRGEVCLRLKFKRGLHPFFPPQVQLLRPRCLAPIAGALSSHPMLQLSKWDPWRPQRDLLEHLRTFLERTARIDVDSPLNSAHIPVAYTRLERLLAHLEALSGALPACYDANIEVYSARDAGVDELHLQAMAPSTKRAKTAKDGEKEGFMAWVSGTGYGRAGLGSKDVWDPRQAASAQDAQDAELRRVMSCLAAALGCDIPSTPAKGPSTAANGLQPSASNGSLEAISSDYPDEFGSEANGLSEAELVSIVSSSCLVPVLESVLSGASFTDMSSRVKYYTDILRVACCLCHPRTAHLLFVCQTPAEAGPSQSSFMQLLGNLELQAQNFLSVLHSASRARGSNTRAAAAATAAAPTAAATTAAAAAGPSSAPRAPAGLDMEEEERCSKALADLIVEVARRAKASAPAAGPAARSAAAGSSSGSGAPSSSRAQTQEAADAAYIETMRKLQLGFVADLGVERNHKYARLASAEGTQPRPRLVRVGKEVASLNVDLPLNPSSSVFVRVDEQNMTLWQAVITGPANTPYEGGCFLFDFYFPPTYPTAPPQVNLRTTGGGLVRFNPNLYNCGKVCLSLLGTWSGGQGEGWDALSSSALQVLVSIQSLILVDEPFFNEPGYESRMHTPEGRADNKRYNLNIREQTMHWAMWQQLKSPPLGFEEVVRSHFRLRKEQVLATCQAWVTEAETDRAGSTSRMKKFLGDIRSELAKL</sequence>
<dbReference type="SUPFAM" id="SSF54495">
    <property type="entry name" value="UBC-like"/>
    <property type="match status" value="2"/>
</dbReference>
<keyword evidence="6" id="KW-1185">Reference proteome</keyword>
<protein>
    <recommendedName>
        <fullName evidence="4">UBC core domain-containing protein</fullName>
    </recommendedName>
</protein>
<dbReference type="InterPro" id="IPR016135">
    <property type="entry name" value="UBQ-conjugating_enzyme/RWD"/>
</dbReference>
<feature type="region of interest" description="Disordered" evidence="3">
    <location>
        <begin position="119"/>
        <end position="145"/>
    </location>
</feature>